<evidence type="ECO:0000313" key="1">
    <source>
        <dbReference type="EMBL" id="ALO26566.1"/>
    </source>
</evidence>
<sequence length="73" mass="8699">MISSKSIFPETLYFGNEFSYSVSQNLRKRFVESSATLVFFRTGSYVEKSKRIARKNFPNENDLKRNFIFIRFI</sequence>
<accession>A0A0S2ISD9</accession>
<dbReference type="Proteomes" id="UP000058857">
    <property type="component" value="Chromosome 1"/>
</dbReference>
<dbReference type="AlphaFoldDB" id="A0A0S2ISD9"/>
<proteinExistence type="predicted"/>
<name>A0A0S2ISD9_LEPBO</name>
<protein>
    <submittedName>
        <fullName evidence="1">Uncharacterized protein</fullName>
    </submittedName>
</protein>
<dbReference type="EMBL" id="CP012029">
    <property type="protein sequence ID" value="ALO26566.1"/>
    <property type="molecule type" value="Genomic_DNA"/>
</dbReference>
<reference evidence="1 2" key="1">
    <citation type="journal article" date="2015" name="PLoS Negl. Trop. Dis.">
        <title>Distribution of Plasmids in Distinct Leptospira Pathogenic Species.</title>
        <authorList>
            <person name="Wang Y."/>
            <person name="Zhuang X."/>
            <person name="Zhong Y."/>
            <person name="Zhang C."/>
            <person name="Zhang Y."/>
            <person name="Zeng L."/>
            <person name="Zhu Y."/>
            <person name="He P."/>
            <person name="Dong K."/>
            <person name="Pal U."/>
            <person name="Guo X."/>
            <person name="Qin J."/>
        </authorList>
    </citation>
    <scope>NUCLEOTIDE SEQUENCE [LARGE SCALE GENOMIC DNA]</scope>
    <source>
        <strain evidence="1 2">56604</strain>
    </source>
</reference>
<gene>
    <name evidence="1" type="ORF">LBBP_02317</name>
</gene>
<evidence type="ECO:0000313" key="2">
    <source>
        <dbReference type="Proteomes" id="UP000058857"/>
    </source>
</evidence>
<dbReference type="PATRIC" id="fig|280505.15.peg.2266"/>
<organism evidence="1">
    <name type="scientific">Leptospira borgpetersenii serovar Ballum</name>
    <dbReference type="NCBI Taxonomy" id="280505"/>
    <lineage>
        <taxon>Bacteria</taxon>
        <taxon>Pseudomonadati</taxon>
        <taxon>Spirochaetota</taxon>
        <taxon>Spirochaetia</taxon>
        <taxon>Leptospirales</taxon>
        <taxon>Leptospiraceae</taxon>
        <taxon>Leptospira</taxon>
    </lineage>
</organism>